<dbReference type="Gene3D" id="3.30.70.1440">
    <property type="entry name" value="Multidrug efflux transporter AcrB pore domain"/>
    <property type="match status" value="1"/>
</dbReference>
<dbReference type="Gene3D" id="3.30.70.1320">
    <property type="entry name" value="Multidrug efflux transporter AcrB pore domain like"/>
    <property type="match status" value="1"/>
</dbReference>
<evidence type="ECO:0000256" key="1">
    <source>
        <dbReference type="SAM" id="Phobius"/>
    </source>
</evidence>
<dbReference type="Proteomes" id="UP001501337">
    <property type="component" value="Unassembled WGS sequence"/>
</dbReference>
<sequence length="1036" mass="111622">MRFTDIFIHRPVLSTVVSLLILLIGARAMMEMEIREYPELESTKVTVTTAYPGASSELIQGFITQPLQQAIAEAKGIDFLSSSSTQGMSTIEAQMELNYDANAALAEIQSKVASQRNVLPAEAQDPVISSTTGDGNALMYIAFFSDVMEVPQITDYLAREVQPRLQALAGVGKAELLGRRFALRVWLDPQKLAAVDLTSTEVSQALLRNNYVSAVGQTKAEFIKVNLTSNTDVADTSQFENLVIKSTDDAIVRLKDIARVELGSQTYENIALYKGKPSTYVAINLAPGANPLDVAALVKDLLPDIESQLPQGLLVELPYDASAFIDDSINEVIKTLLEAVGIVLVIVFLCLGSLRAAIVPSVAVPLSLIGGAFIMLVLGFSLNLLTLLSLVLAIGLVVDDAIIIVENVHRHIVEGKSRKEAALAGAREMANPVIAMTITLVAVYAPIGFLGGLVGSLFTEFAFTLAGAVVISGIIALTLSPMLASKVLKPHGESSRFENAVEHAFEKLAAGYKRSLSAVVKVLSPVIMFAVVILVSIYFMVMFSQNELAPAEDRGIVLFQGKGPQTATLEYLQKYGAEMQTAFEQVPGYDETFMLVGVTSPDAVFGGFKMKPWSERDVSQFEIMPELQASVAQITGLSSAVFPIPSLPGASGGLPFQFVITTGSDFQQLDQVADEMVGAAMQSGNFMFVQKSINIDKPVVKVKVDRDRVADLGLSMQDIGQAMGSMLGGGYINRFNMEGRSYEVIPQVERYARMTEEALNEFYIRADSGELVPLGAVVSFEHGVEPSARTQFNQLNSITIEGIPAPPVPMGDAVNFMKTKAAEIFPQGFSYDFKGESRQFESSGSALMVTFFLSLLVIYLVLAAQFESWRDPLIILVSVPMSIAGAMAFIMLGFASMNIYTQVGLITLIGVVAKNGILIVEFANTLQKRGMDKREAVIEAAAIRLRPIIMTSLALIFAMVPLLIAAGPGAASRFAIGLTIATGLGIGTFFTIFILPAFYILLAKKLEPTEVVEETLVIGNGDRDDLTAGGQPVRDH</sequence>
<accession>A0ABP7PCS7</accession>
<dbReference type="Gene3D" id="3.30.2090.10">
    <property type="entry name" value="Multidrug efflux transporter AcrB TolC docking domain, DN and DC subdomains"/>
    <property type="match status" value="2"/>
</dbReference>
<dbReference type="InterPro" id="IPR001036">
    <property type="entry name" value="Acrflvin-R"/>
</dbReference>
<protein>
    <submittedName>
        <fullName evidence="2">Efflux RND transporter permease subunit</fullName>
    </submittedName>
</protein>
<dbReference type="EMBL" id="BAABBO010000009">
    <property type="protein sequence ID" value="GAA3963480.1"/>
    <property type="molecule type" value="Genomic_DNA"/>
</dbReference>
<dbReference type="SUPFAM" id="SSF82714">
    <property type="entry name" value="Multidrug efflux transporter AcrB TolC docking domain, DN and DC subdomains"/>
    <property type="match status" value="2"/>
</dbReference>
<gene>
    <name evidence="2" type="ORF">GCM10022278_21610</name>
</gene>
<dbReference type="Gene3D" id="3.30.70.1430">
    <property type="entry name" value="Multidrug efflux transporter AcrB pore domain"/>
    <property type="match status" value="2"/>
</dbReference>
<feature type="transmembrane region" description="Helical" evidence="1">
    <location>
        <begin position="947"/>
        <end position="968"/>
    </location>
</feature>
<proteinExistence type="predicted"/>
<dbReference type="PRINTS" id="PR00702">
    <property type="entry name" value="ACRIFLAVINRP"/>
</dbReference>
<dbReference type="RefSeq" id="WP_344806158.1">
    <property type="nucleotide sequence ID" value="NZ_BAABBO010000009.1"/>
</dbReference>
<name>A0ABP7PCS7_9GAMM</name>
<comment type="caution">
    <text evidence="2">The sequence shown here is derived from an EMBL/GenBank/DDBJ whole genome shotgun (WGS) entry which is preliminary data.</text>
</comment>
<keyword evidence="3" id="KW-1185">Reference proteome</keyword>
<organism evidence="2 3">
    <name type="scientific">Allohahella marinimesophila</name>
    <dbReference type="NCBI Taxonomy" id="1054972"/>
    <lineage>
        <taxon>Bacteria</taxon>
        <taxon>Pseudomonadati</taxon>
        <taxon>Pseudomonadota</taxon>
        <taxon>Gammaproteobacteria</taxon>
        <taxon>Oceanospirillales</taxon>
        <taxon>Hahellaceae</taxon>
        <taxon>Allohahella</taxon>
    </lineage>
</organism>
<reference evidence="3" key="1">
    <citation type="journal article" date="2019" name="Int. J. Syst. Evol. Microbiol.">
        <title>The Global Catalogue of Microorganisms (GCM) 10K type strain sequencing project: providing services to taxonomists for standard genome sequencing and annotation.</title>
        <authorList>
            <consortium name="The Broad Institute Genomics Platform"/>
            <consortium name="The Broad Institute Genome Sequencing Center for Infectious Disease"/>
            <person name="Wu L."/>
            <person name="Ma J."/>
        </authorList>
    </citation>
    <scope>NUCLEOTIDE SEQUENCE [LARGE SCALE GENOMIC DNA]</scope>
    <source>
        <strain evidence="3">JCM 17555</strain>
    </source>
</reference>
<feature type="transmembrane region" description="Helical" evidence="1">
    <location>
        <begin position="522"/>
        <end position="543"/>
    </location>
</feature>
<feature type="transmembrane region" description="Helical" evidence="1">
    <location>
        <begin position="384"/>
        <end position="408"/>
    </location>
</feature>
<dbReference type="InterPro" id="IPR027463">
    <property type="entry name" value="AcrB_DN_DC_subdom"/>
</dbReference>
<dbReference type="Pfam" id="PF00873">
    <property type="entry name" value="ACR_tran"/>
    <property type="match status" value="1"/>
</dbReference>
<feature type="transmembrane region" description="Helical" evidence="1">
    <location>
        <begin position="429"/>
        <end position="449"/>
    </location>
</feature>
<feature type="transmembrane region" description="Helical" evidence="1">
    <location>
        <begin position="873"/>
        <end position="897"/>
    </location>
</feature>
<dbReference type="SUPFAM" id="SSF82866">
    <property type="entry name" value="Multidrug efflux transporter AcrB transmembrane domain"/>
    <property type="match status" value="2"/>
</dbReference>
<dbReference type="Gene3D" id="1.20.1640.10">
    <property type="entry name" value="Multidrug efflux transporter AcrB transmembrane domain"/>
    <property type="match status" value="2"/>
</dbReference>
<keyword evidence="1" id="KW-0812">Transmembrane</keyword>
<dbReference type="SUPFAM" id="SSF82693">
    <property type="entry name" value="Multidrug efflux transporter AcrB pore domain, PN1, PN2, PC1 and PC2 subdomains"/>
    <property type="match status" value="3"/>
</dbReference>
<feature type="transmembrane region" description="Helical" evidence="1">
    <location>
        <begin position="974"/>
        <end position="1002"/>
    </location>
</feature>
<feature type="transmembrane region" description="Helical" evidence="1">
    <location>
        <begin position="846"/>
        <end position="866"/>
    </location>
</feature>
<dbReference type="PANTHER" id="PTHR32063">
    <property type="match status" value="1"/>
</dbReference>
<feature type="transmembrane region" description="Helical" evidence="1">
    <location>
        <begin position="332"/>
        <end position="351"/>
    </location>
</feature>
<evidence type="ECO:0000313" key="3">
    <source>
        <dbReference type="Proteomes" id="UP001501337"/>
    </source>
</evidence>
<keyword evidence="1" id="KW-1133">Transmembrane helix</keyword>
<keyword evidence="1" id="KW-0472">Membrane</keyword>
<feature type="transmembrane region" description="Helical" evidence="1">
    <location>
        <begin position="358"/>
        <end position="378"/>
    </location>
</feature>
<feature type="transmembrane region" description="Helical" evidence="1">
    <location>
        <begin position="903"/>
        <end position="926"/>
    </location>
</feature>
<feature type="transmembrane region" description="Helical" evidence="1">
    <location>
        <begin position="461"/>
        <end position="479"/>
    </location>
</feature>
<dbReference type="PANTHER" id="PTHR32063:SF28">
    <property type="entry name" value="BLR2861 PROTEIN"/>
    <property type="match status" value="1"/>
</dbReference>
<evidence type="ECO:0000313" key="2">
    <source>
        <dbReference type="EMBL" id="GAA3963480.1"/>
    </source>
</evidence>